<gene>
    <name evidence="4" type="ORF">QNH46_10150</name>
</gene>
<dbReference type="SUPFAM" id="SSF55729">
    <property type="entry name" value="Acyl-CoA N-acyltransferases (Nat)"/>
    <property type="match status" value="1"/>
</dbReference>
<evidence type="ECO:0000256" key="1">
    <source>
        <dbReference type="ARBA" id="ARBA00022679"/>
    </source>
</evidence>
<keyword evidence="1" id="KW-0808">Transferase</keyword>
<evidence type="ECO:0000313" key="4">
    <source>
        <dbReference type="EMBL" id="WHX50970.1"/>
    </source>
</evidence>
<dbReference type="Pfam" id="PF00583">
    <property type="entry name" value="Acetyltransf_1"/>
    <property type="match status" value="1"/>
</dbReference>
<dbReference type="CDD" id="cd04301">
    <property type="entry name" value="NAT_SF"/>
    <property type="match status" value="1"/>
</dbReference>
<dbReference type="InterPro" id="IPR000182">
    <property type="entry name" value="GNAT_dom"/>
</dbReference>
<dbReference type="InterPro" id="IPR050832">
    <property type="entry name" value="Bact_Acetyltransf"/>
</dbReference>
<dbReference type="EMBL" id="CP126084">
    <property type="protein sequence ID" value="WHX50970.1"/>
    <property type="molecule type" value="Genomic_DNA"/>
</dbReference>
<dbReference type="Proteomes" id="UP001177943">
    <property type="component" value="Chromosome"/>
</dbReference>
<dbReference type="InterPro" id="IPR016181">
    <property type="entry name" value="Acyl_CoA_acyltransferase"/>
</dbReference>
<proteinExistence type="predicted"/>
<keyword evidence="2" id="KW-0012">Acyltransferase</keyword>
<protein>
    <submittedName>
        <fullName evidence="4">GNAT family N-acetyltransferase</fullName>
    </submittedName>
</protein>
<dbReference type="PANTHER" id="PTHR43877:SF1">
    <property type="entry name" value="ACETYLTRANSFERASE"/>
    <property type="match status" value="1"/>
</dbReference>
<organism evidence="4 5">
    <name type="scientific">Paenibacillus woosongensis</name>
    <dbReference type="NCBI Taxonomy" id="307580"/>
    <lineage>
        <taxon>Bacteria</taxon>
        <taxon>Bacillati</taxon>
        <taxon>Bacillota</taxon>
        <taxon>Bacilli</taxon>
        <taxon>Bacillales</taxon>
        <taxon>Paenibacillaceae</taxon>
        <taxon>Paenibacillus</taxon>
    </lineage>
</organism>
<dbReference type="GO" id="GO:0016747">
    <property type="term" value="F:acyltransferase activity, transferring groups other than amino-acyl groups"/>
    <property type="evidence" value="ECO:0007669"/>
    <property type="project" value="InterPro"/>
</dbReference>
<evidence type="ECO:0000256" key="2">
    <source>
        <dbReference type="ARBA" id="ARBA00023315"/>
    </source>
</evidence>
<dbReference type="PROSITE" id="PS51186">
    <property type="entry name" value="GNAT"/>
    <property type="match status" value="1"/>
</dbReference>
<dbReference type="AlphaFoldDB" id="A0AA95I739"/>
<dbReference type="KEGG" id="pwn:QNH46_10150"/>
<name>A0AA95I739_9BACL</name>
<dbReference type="RefSeq" id="WP_283927988.1">
    <property type="nucleotide sequence ID" value="NZ_CP126084.1"/>
</dbReference>
<accession>A0AA95I739</accession>
<evidence type="ECO:0000259" key="3">
    <source>
        <dbReference type="PROSITE" id="PS51186"/>
    </source>
</evidence>
<feature type="domain" description="N-acetyltransferase" evidence="3">
    <location>
        <begin position="5"/>
        <end position="142"/>
    </location>
</feature>
<evidence type="ECO:0000313" key="5">
    <source>
        <dbReference type="Proteomes" id="UP001177943"/>
    </source>
</evidence>
<dbReference type="PANTHER" id="PTHR43877">
    <property type="entry name" value="AMINOALKYLPHOSPHONATE N-ACETYLTRANSFERASE-RELATED-RELATED"/>
    <property type="match status" value="1"/>
</dbReference>
<dbReference type="Gene3D" id="3.40.630.30">
    <property type="match status" value="1"/>
</dbReference>
<sequence length="142" mass="15975">MKQNKYVRLAVVDDAQALAQLNREFNGVEASHSDIKQCLVDSGEVVVIAILNDEPVGFACGQSYQSFCYCELAGEITELYVREGARRQGLAAELIHEIEAELKRRGVRTIKVHTGLRNEAAMQTYTNSHYIKKDEVVFQKNI</sequence>
<reference evidence="4" key="1">
    <citation type="submission" date="2023-05" db="EMBL/GenBank/DDBJ databases">
        <title>Comparative genomics of Bacillaceae isolates and their secondary metabolite potential.</title>
        <authorList>
            <person name="Song L."/>
            <person name="Nielsen L.J."/>
            <person name="Mohite O."/>
            <person name="Xu X."/>
            <person name="Weber T."/>
            <person name="Kovacs A.T."/>
        </authorList>
    </citation>
    <scope>NUCLEOTIDE SEQUENCE</scope>
    <source>
        <strain evidence="4">B2_4</strain>
    </source>
</reference>